<protein>
    <recommendedName>
        <fullName evidence="5">F-box domain-containing protein</fullName>
    </recommendedName>
</protein>
<evidence type="ECO:0000313" key="3">
    <source>
        <dbReference type="EMBL" id="CAA7014924.1"/>
    </source>
</evidence>
<dbReference type="EMBL" id="CACVBM020000133">
    <property type="protein sequence ID" value="CAA7014924.1"/>
    <property type="molecule type" value="Genomic_DNA"/>
</dbReference>
<organism evidence="3 4">
    <name type="scientific">Microthlaspi erraticum</name>
    <dbReference type="NCBI Taxonomy" id="1685480"/>
    <lineage>
        <taxon>Eukaryota</taxon>
        <taxon>Viridiplantae</taxon>
        <taxon>Streptophyta</taxon>
        <taxon>Embryophyta</taxon>
        <taxon>Tracheophyta</taxon>
        <taxon>Spermatophyta</taxon>
        <taxon>Magnoliopsida</taxon>
        <taxon>eudicotyledons</taxon>
        <taxon>Gunneridae</taxon>
        <taxon>Pentapetalae</taxon>
        <taxon>rosids</taxon>
        <taxon>malvids</taxon>
        <taxon>Brassicales</taxon>
        <taxon>Brassicaceae</taxon>
        <taxon>Coluteocarpeae</taxon>
        <taxon>Microthlaspi</taxon>
    </lineage>
</organism>
<comment type="caution">
    <text evidence="3">The sequence shown here is derived from an EMBL/GenBank/DDBJ whole genome shotgun (WGS) entry which is preliminary data.</text>
</comment>
<dbReference type="InterPro" id="IPR017451">
    <property type="entry name" value="F-box-assoc_interact_dom"/>
</dbReference>
<evidence type="ECO:0000259" key="2">
    <source>
        <dbReference type="Pfam" id="PF07734"/>
    </source>
</evidence>
<sequence length="343" mass="40230">MSDLAEELVEEILSWIPLTSLTEARCTCKPWNAYLRNRKQFTGYMVLDSKLCSMEFNLDLERFRVKQVNFLVKPSIKQASILNQGEICEVFHCDGLLLCVIKDDRWRFVWNPYLRQIMWIKPINDSHKFHTSDMYALGYDKNGTHKILRLLDVFKFSHLLPFYEIYDIYSDSWKILHLNSGCSIKSERFGTRLDLPIGTRSPKTKTVALSSVRDEQLVVLHLTKDNRMDIFIIRNITVNNGMTTSWTWSIFLRVELKPSFTFLEAVSFFIDEEKKIALVSESYKSSRACIIEVDGYFKSVNIREARKPGLECFCNQLVFSSYAPSVVELQPYRRRSKRKARDY</sequence>
<keyword evidence="4" id="KW-1185">Reference proteome</keyword>
<feature type="domain" description="F-box associated beta-propeller type 1" evidence="2">
    <location>
        <begin position="44"/>
        <end position="185"/>
    </location>
</feature>
<proteinExistence type="predicted"/>
<dbReference type="SUPFAM" id="SSF81383">
    <property type="entry name" value="F-box domain"/>
    <property type="match status" value="1"/>
</dbReference>
<name>A0A6D2HFA9_9BRAS</name>
<dbReference type="NCBIfam" id="TIGR01640">
    <property type="entry name" value="F_box_assoc_1"/>
    <property type="match status" value="2"/>
</dbReference>
<dbReference type="InterPro" id="IPR001810">
    <property type="entry name" value="F-box_dom"/>
</dbReference>
<accession>A0A6D2HFA9</accession>
<dbReference type="OrthoDB" id="1101101at2759"/>
<dbReference type="InterPro" id="IPR050796">
    <property type="entry name" value="SCF_F-box_component"/>
</dbReference>
<dbReference type="InterPro" id="IPR006527">
    <property type="entry name" value="F-box-assoc_dom_typ1"/>
</dbReference>
<evidence type="ECO:0000259" key="1">
    <source>
        <dbReference type="Pfam" id="PF00646"/>
    </source>
</evidence>
<evidence type="ECO:0008006" key="5">
    <source>
        <dbReference type="Google" id="ProtNLM"/>
    </source>
</evidence>
<dbReference type="InterPro" id="IPR036047">
    <property type="entry name" value="F-box-like_dom_sf"/>
</dbReference>
<feature type="domain" description="F-box" evidence="1">
    <location>
        <begin position="2"/>
        <end position="38"/>
    </location>
</feature>
<dbReference type="AlphaFoldDB" id="A0A6D2HFA9"/>
<dbReference type="Pfam" id="PF07734">
    <property type="entry name" value="FBA_1"/>
    <property type="match status" value="1"/>
</dbReference>
<dbReference type="Proteomes" id="UP000467841">
    <property type="component" value="Unassembled WGS sequence"/>
</dbReference>
<dbReference type="Pfam" id="PF00646">
    <property type="entry name" value="F-box"/>
    <property type="match status" value="1"/>
</dbReference>
<dbReference type="PANTHER" id="PTHR31672">
    <property type="entry name" value="BNACNNG10540D PROTEIN"/>
    <property type="match status" value="1"/>
</dbReference>
<reference evidence="3" key="1">
    <citation type="submission" date="2020-01" db="EMBL/GenBank/DDBJ databases">
        <authorList>
            <person name="Mishra B."/>
        </authorList>
    </citation>
    <scope>NUCLEOTIDE SEQUENCE [LARGE SCALE GENOMIC DNA]</scope>
</reference>
<gene>
    <name evidence="3" type="ORF">MERR_LOCUS2159</name>
</gene>
<evidence type="ECO:0000313" key="4">
    <source>
        <dbReference type="Proteomes" id="UP000467841"/>
    </source>
</evidence>